<dbReference type="Proteomes" id="UP001159427">
    <property type="component" value="Unassembled WGS sequence"/>
</dbReference>
<dbReference type="PANTHER" id="PTHR11505">
    <property type="entry name" value="L1 TRANSPOSABLE ELEMENT-RELATED"/>
    <property type="match status" value="1"/>
</dbReference>
<gene>
    <name evidence="1" type="ORF">PEVE_00030880</name>
</gene>
<keyword evidence="2" id="KW-1185">Reference proteome</keyword>
<evidence type="ECO:0000313" key="1">
    <source>
        <dbReference type="EMBL" id="CAH3016613.1"/>
    </source>
</evidence>
<dbReference type="Gene3D" id="3.30.70.1820">
    <property type="entry name" value="L1 transposable element, RRM domain"/>
    <property type="match status" value="1"/>
</dbReference>
<accession>A0ABN8LM63</accession>
<protein>
    <submittedName>
        <fullName evidence="1">Uncharacterized protein</fullName>
    </submittedName>
</protein>
<evidence type="ECO:0000313" key="2">
    <source>
        <dbReference type="Proteomes" id="UP001159427"/>
    </source>
</evidence>
<name>A0ABN8LM63_9CNID</name>
<proteinExistence type="predicted"/>
<comment type="caution">
    <text evidence="1">The sequence shown here is derived from an EMBL/GenBank/DDBJ whole genome shotgun (WGS) entry which is preliminary data.</text>
</comment>
<dbReference type="EMBL" id="CALNXI010000044">
    <property type="protein sequence ID" value="CAH3016613.1"/>
    <property type="molecule type" value="Genomic_DNA"/>
</dbReference>
<sequence>MPPKPSEKRTRVSSSEEETSAHVLVDDAILNDIQRKLEKLDMLDKINNQLSTIKHNITNIKSNVTELEKGLCAVNDDVAEMKEKGDNCVAFIQGFIASHVCLETLCGYVEIERAHRTSTQLNKNRKSPRPIHVAFLKYTDKTKILKNAAVRLKDNTFHGNLIGIGAESVASSRFLEPRTAKLVNSFEEVNCFYVLFRVVIVILL</sequence>
<dbReference type="InterPro" id="IPR004244">
    <property type="entry name" value="Transposase_22"/>
</dbReference>
<organism evidence="1 2">
    <name type="scientific">Porites evermanni</name>
    <dbReference type="NCBI Taxonomy" id="104178"/>
    <lineage>
        <taxon>Eukaryota</taxon>
        <taxon>Metazoa</taxon>
        <taxon>Cnidaria</taxon>
        <taxon>Anthozoa</taxon>
        <taxon>Hexacorallia</taxon>
        <taxon>Scleractinia</taxon>
        <taxon>Fungiina</taxon>
        <taxon>Poritidae</taxon>
        <taxon>Porites</taxon>
    </lineage>
</organism>
<reference evidence="1 2" key="1">
    <citation type="submission" date="2022-05" db="EMBL/GenBank/DDBJ databases">
        <authorList>
            <consortium name="Genoscope - CEA"/>
            <person name="William W."/>
        </authorList>
    </citation>
    <scope>NUCLEOTIDE SEQUENCE [LARGE SCALE GENOMIC DNA]</scope>
</reference>